<dbReference type="SUPFAM" id="SSF63829">
    <property type="entry name" value="Calcium-dependent phosphotriesterase"/>
    <property type="match status" value="1"/>
</dbReference>
<dbReference type="InterPro" id="IPR015943">
    <property type="entry name" value="WD40/YVTN_repeat-like_dom_sf"/>
</dbReference>
<dbReference type="AlphaFoldDB" id="A0A0F3GJ59"/>
<keyword evidence="1" id="KW-0472">Membrane</keyword>
<keyword evidence="1" id="KW-1133">Transmembrane helix</keyword>
<dbReference type="GO" id="GO:0016829">
    <property type="term" value="F:lyase activity"/>
    <property type="evidence" value="ECO:0007669"/>
    <property type="project" value="UniProtKB-KW"/>
</dbReference>
<evidence type="ECO:0000313" key="2">
    <source>
        <dbReference type="EMBL" id="KJU81852.1"/>
    </source>
</evidence>
<protein>
    <submittedName>
        <fullName evidence="2">Lyase-like protein</fullName>
    </submittedName>
</protein>
<dbReference type="PATRIC" id="fig|29290.4.peg.7872"/>
<dbReference type="EMBL" id="LACI01002529">
    <property type="protein sequence ID" value="KJU81852.1"/>
    <property type="molecule type" value="Genomic_DNA"/>
</dbReference>
<gene>
    <name evidence="2" type="ORF">MBAV_005955</name>
</gene>
<keyword evidence="2" id="KW-0456">Lyase</keyword>
<keyword evidence="1" id="KW-0812">Transmembrane</keyword>
<dbReference type="Proteomes" id="UP000033423">
    <property type="component" value="Unassembled WGS sequence"/>
</dbReference>
<organism evidence="2 3">
    <name type="scientific">Candidatus Magnetobacterium bavaricum</name>
    <dbReference type="NCBI Taxonomy" id="29290"/>
    <lineage>
        <taxon>Bacteria</taxon>
        <taxon>Pseudomonadati</taxon>
        <taxon>Nitrospirota</taxon>
        <taxon>Thermodesulfovibrionia</taxon>
        <taxon>Thermodesulfovibrionales</taxon>
        <taxon>Candidatus Magnetobacteriaceae</taxon>
        <taxon>Candidatus Magnetobacterium</taxon>
    </lineage>
</organism>
<evidence type="ECO:0000256" key="1">
    <source>
        <dbReference type="SAM" id="Phobius"/>
    </source>
</evidence>
<dbReference type="Gene3D" id="2.130.10.10">
    <property type="entry name" value="YVTN repeat-like/Quinoprotein amine dehydrogenase"/>
    <property type="match status" value="1"/>
</dbReference>
<sequence>MPHSITSGPDGNLWFTEYYGRKIAKITTAGVITEYGDYFLYGPTSITSGPDGKLWAMDSYRAVKITTAGGMTKYDSNHNCSGDIMSGTGYNLWAIGYYICYITTAGGITEYSLSYSANTGYLGSGSLITLGTDNNLWFTTTASIGNITPPPPPPTVQVPTTTQWGTLILIFAMGVMIAVYARSVKRGSG</sequence>
<reference evidence="2 3" key="1">
    <citation type="submission" date="2015-02" db="EMBL/GenBank/DDBJ databases">
        <title>Single-cell genomics of uncultivated deep-branching MTB reveals a conserved set of magnetosome genes.</title>
        <authorList>
            <person name="Kolinko S."/>
            <person name="Richter M."/>
            <person name="Glockner F.O."/>
            <person name="Brachmann A."/>
            <person name="Schuler D."/>
        </authorList>
    </citation>
    <scope>NUCLEOTIDE SEQUENCE [LARGE SCALE GENOMIC DNA]</scope>
    <source>
        <strain evidence="2">TM-1</strain>
    </source>
</reference>
<accession>A0A0F3GJ59</accession>
<keyword evidence="3" id="KW-1185">Reference proteome</keyword>
<comment type="caution">
    <text evidence="2">The sequence shown here is derived from an EMBL/GenBank/DDBJ whole genome shotgun (WGS) entry which is preliminary data.</text>
</comment>
<proteinExistence type="predicted"/>
<feature type="transmembrane region" description="Helical" evidence="1">
    <location>
        <begin position="164"/>
        <end position="181"/>
    </location>
</feature>
<evidence type="ECO:0000313" key="3">
    <source>
        <dbReference type="Proteomes" id="UP000033423"/>
    </source>
</evidence>
<name>A0A0F3GJ59_9BACT</name>
<dbReference type="Pfam" id="PF24684">
    <property type="entry name" value="Vgb_lyase"/>
    <property type="match status" value="1"/>
</dbReference>